<reference evidence="1 2" key="1">
    <citation type="submission" date="2018-08" db="EMBL/GenBank/DDBJ databases">
        <title>Genome Sequences of Legionella pneumophila subsp. pneumophila Isolates, Recovered from a Drinking Water System in a Large Builging.</title>
        <authorList>
            <person name="Gomez-Alvarez V."/>
            <person name="Boczek L."/>
            <person name="King D."/>
            <person name="Pemberton A."/>
            <person name="Pfaller S."/>
            <person name="Rodgers M."/>
            <person name="Santodomingo J."/>
            <person name="Revetta R."/>
        </authorList>
    </citation>
    <scope>NUCLEOTIDE SEQUENCE [LARGE SCALE GENOMIC DNA]</scope>
    <source>
        <strain evidence="1 2">L01C.1</strain>
    </source>
</reference>
<comment type="caution">
    <text evidence="1">The sequence shown here is derived from an EMBL/GenBank/DDBJ whole genome shotgun (WGS) entry which is preliminary data.</text>
</comment>
<protein>
    <submittedName>
        <fullName evidence="1">Type IV secretion protein IcmG</fullName>
    </submittedName>
</protein>
<dbReference type="Proteomes" id="UP000277145">
    <property type="component" value="Unassembled WGS sequence"/>
</dbReference>
<proteinExistence type="predicted"/>
<name>A0A3A6VRK0_LEGPN</name>
<dbReference type="EMBL" id="QWDR01000001">
    <property type="protein sequence ID" value="RJY33579.1"/>
    <property type="molecule type" value="Genomic_DNA"/>
</dbReference>
<dbReference type="Gene3D" id="1.20.5.340">
    <property type="match status" value="1"/>
</dbReference>
<sequence>MMAEHDQNNDEYKFAELDSYDMDQAGESDLDSEASFQSGKEGLTKKKDIKRNALIAIGAVVFIMVMYKIIGWMFFSDKSSQVTTKPAIPPVTQVATPQPVQTIPTTTPIQQVQPTTIIEDDPDLKKKVSAIEMTQQSLRSEVNALGEQINAVNNNIKNLNAQIVNLNQIIGNMSNQIARQSEVINVLMARTTPKKVVKVSRPTVQARIIYYIQAVIPGRAWLIGSNGSTLTVREGSKIPGYGMVKLIDSLQGRILTSSGQVIKFSQEDS</sequence>
<organism evidence="1 2">
    <name type="scientific">Legionella pneumophila subsp. pneumophila</name>
    <dbReference type="NCBI Taxonomy" id="91891"/>
    <lineage>
        <taxon>Bacteria</taxon>
        <taxon>Pseudomonadati</taxon>
        <taxon>Pseudomonadota</taxon>
        <taxon>Gammaproteobacteria</taxon>
        <taxon>Legionellales</taxon>
        <taxon>Legionellaceae</taxon>
        <taxon>Legionella</taxon>
    </lineage>
</organism>
<accession>A0A3A6VRK0</accession>
<dbReference type="NCBIfam" id="NF038218">
    <property type="entry name" value="IcmG_DotF_IVB"/>
    <property type="match status" value="1"/>
</dbReference>
<dbReference type="RefSeq" id="WP_011213093.1">
    <property type="nucleotide sequence ID" value="NZ_CBCRUH010000003.1"/>
</dbReference>
<gene>
    <name evidence="1" type="ORF">D1H98_01855</name>
</gene>
<evidence type="ECO:0000313" key="2">
    <source>
        <dbReference type="Proteomes" id="UP000277145"/>
    </source>
</evidence>
<evidence type="ECO:0000313" key="1">
    <source>
        <dbReference type="EMBL" id="RJY33579.1"/>
    </source>
</evidence>
<dbReference type="AlphaFoldDB" id="A0A3A6VRK0"/>